<name>A0A1I7EQ14_9BURK</name>
<evidence type="ECO:0000313" key="1">
    <source>
        <dbReference type="EMBL" id="SFU26019.1"/>
    </source>
</evidence>
<evidence type="ECO:0000313" key="2">
    <source>
        <dbReference type="Proteomes" id="UP000198844"/>
    </source>
</evidence>
<protein>
    <recommendedName>
        <fullName evidence="3">Restriction endonuclease</fullName>
    </recommendedName>
</protein>
<accession>A0A1I7EQ14</accession>
<dbReference type="EMBL" id="FPBH01000045">
    <property type="protein sequence ID" value="SFU26019.1"/>
    <property type="molecule type" value="Genomic_DNA"/>
</dbReference>
<evidence type="ECO:0008006" key="3">
    <source>
        <dbReference type="Google" id="ProtNLM"/>
    </source>
</evidence>
<reference evidence="1 2" key="1">
    <citation type="submission" date="2016-10" db="EMBL/GenBank/DDBJ databases">
        <authorList>
            <person name="de Groot N.N."/>
        </authorList>
    </citation>
    <scope>NUCLEOTIDE SEQUENCE [LARGE SCALE GENOMIC DNA]</scope>
    <source>
        <strain evidence="1 2">LMG 27731</strain>
    </source>
</reference>
<gene>
    <name evidence="1" type="ORF">SAMN05192563_104542</name>
</gene>
<proteinExistence type="predicted"/>
<sequence>MPAETIASEESWIIIVATQENQEKEETNAEAVKSAFGAKNRARLIARYFAEGEDTQCAAVDAWAHVYRLLLWIDQTTGLAHCYESDKSQPGKPWYGRSLAFHDWLSNALGTSPADLAHRIDWLFLRATEDLAAEVLRRAVKIEHATRQQRAPYSGRGFPKPGEDPELMTIVKDALDKYLGTPPPDEVWQRLIQQIRQYLTLENKRKNLVGEGFEDVLAEIVRRTCSASPLDVRARRLLQDIPGFNPPKKNEKPNKVDLAIVRPSMRTLVTAKWSVRADREKQFAADFGDYVQAESDGKPFEYVFVTNEFDPARLMRACEKLATNAPMFTHVVHISTDALKATYSGSKEPSMRRIVEFIDSGRLISLERWLTLLQTA</sequence>
<organism evidence="1 2">
    <name type="scientific">Paraburkholderia aspalathi</name>
    <dbReference type="NCBI Taxonomy" id="1324617"/>
    <lineage>
        <taxon>Bacteria</taxon>
        <taxon>Pseudomonadati</taxon>
        <taxon>Pseudomonadota</taxon>
        <taxon>Betaproteobacteria</taxon>
        <taxon>Burkholderiales</taxon>
        <taxon>Burkholderiaceae</taxon>
        <taxon>Paraburkholderia</taxon>
    </lineage>
</organism>
<dbReference type="AlphaFoldDB" id="A0A1I7EQ14"/>
<dbReference type="Proteomes" id="UP000198844">
    <property type="component" value="Unassembled WGS sequence"/>
</dbReference>